<sequence length="512" mass="56286">MTLLDYLLRANLYLFLLYGCYYLLLRRHTFFGLNRAYLLVSAGLSLILPLVELPTETVAALPATPVQLPTLTLVQAEATSSGPDWALLGWGAYGLIALGLLIRLIWRTTRLLGYIRQQPQQPLHGFTLVHPADPQTPTFSFFGYMILSPADRQAEAVRTHELVHIRQWHSVDVLFFEFLQALFWYNPVLLAYRASIRQVHEFLADAGASATHRADYARYLVTYALGDGPEVLANSFFKPSLLVPRLRMLQRRATNRWALGKYALVLPVTLVTLALTAARPEVEHLIVEPFQTQKPAPIKGRVVGPDNKPLPGANVIVRNATHGTTTDRSGQFTLDVKPGTRLVVSFAGFATQEVVAQAGRELLIRLAPQSGRSASQKSALAPGKKQPVSRQTTDQISTQGQAEDIIAVQEHMVVGQRRMAVGDTNNRPVQIRIRGNSAGLGTPPPLFIVDGVDQKSEVGLSELNPKDIESINVLKGSSAYAIYGEKGTHGVVIVTTKTGKKHETKPAEPGKH</sequence>
<dbReference type="Pfam" id="PF05569">
    <property type="entry name" value="Peptidase_M56"/>
    <property type="match status" value="1"/>
</dbReference>
<dbReference type="NCBIfam" id="TIGR04057">
    <property type="entry name" value="SusC_RagA_signa"/>
    <property type="match status" value="1"/>
</dbReference>
<dbReference type="PROSITE" id="PS52016">
    <property type="entry name" value="TONB_DEPENDENT_REC_3"/>
    <property type="match status" value="1"/>
</dbReference>
<dbReference type="PANTHER" id="PTHR34978">
    <property type="entry name" value="POSSIBLE SENSOR-TRANSDUCER PROTEIN BLAR"/>
    <property type="match status" value="1"/>
</dbReference>
<evidence type="ECO:0000256" key="3">
    <source>
        <dbReference type="SAM" id="Phobius"/>
    </source>
</evidence>
<feature type="transmembrane region" description="Helical" evidence="3">
    <location>
        <begin position="85"/>
        <end position="106"/>
    </location>
</feature>
<dbReference type="InterPro" id="IPR008969">
    <property type="entry name" value="CarboxyPept-like_regulatory"/>
</dbReference>
<keyword evidence="1" id="KW-1134">Transmembrane beta strand</keyword>
<evidence type="ECO:0000313" key="7">
    <source>
        <dbReference type="Proteomes" id="UP000488299"/>
    </source>
</evidence>
<comment type="caution">
    <text evidence="6">The sequence shown here is derived from an EMBL/GenBank/DDBJ whole genome shotgun (WGS) entry which is preliminary data.</text>
</comment>
<feature type="region of interest" description="Disordered" evidence="2">
    <location>
        <begin position="373"/>
        <end position="398"/>
    </location>
</feature>
<dbReference type="RefSeq" id="WP_152123542.1">
    <property type="nucleotide sequence ID" value="NZ_WELI01000002.1"/>
</dbReference>
<dbReference type="PANTHER" id="PTHR34978:SF3">
    <property type="entry name" value="SLR0241 PROTEIN"/>
    <property type="match status" value="1"/>
</dbReference>
<dbReference type="InterPro" id="IPR052173">
    <property type="entry name" value="Beta-lactam_resp_regulator"/>
</dbReference>
<keyword evidence="3" id="KW-1133">Transmembrane helix</keyword>
<comment type="subcellular location">
    <subcellularLocation>
        <location evidence="1">Cell outer membrane</location>
        <topology evidence="1">Multi-pass membrane protein</topology>
    </subcellularLocation>
</comment>
<dbReference type="InterPro" id="IPR012910">
    <property type="entry name" value="Plug_dom"/>
</dbReference>
<protein>
    <submittedName>
        <fullName evidence="6">TonB-dependent receptor plug domain-containing protein</fullName>
    </submittedName>
</protein>
<dbReference type="InterPro" id="IPR023997">
    <property type="entry name" value="TonB-dep_OMP_SusC/RagA_CS"/>
</dbReference>
<dbReference type="SUPFAM" id="SSF56935">
    <property type="entry name" value="Porins"/>
    <property type="match status" value="1"/>
</dbReference>
<keyword evidence="1" id="KW-0998">Cell outer membrane</keyword>
<feature type="transmembrane region" description="Helical" evidence="3">
    <location>
        <begin position="257"/>
        <end position="278"/>
    </location>
</feature>
<feature type="transmembrane region" description="Helical" evidence="3">
    <location>
        <begin position="36"/>
        <end position="53"/>
    </location>
</feature>
<name>A0A7J5U2F0_9BACT</name>
<comment type="similarity">
    <text evidence="1">Belongs to the TonB-dependent receptor family.</text>
</comment>
<keyword evidence="1 3" id="KW-0812">Transmembrane</keyword>
<dbReference type="EMBL" id="WELI01000002">
    <property type="protein sequence ID" value="KAB7731964.1"/>
    <property type="molecule type" value="Genomic_DNA"/>
</dbReference>
<dbReference type="InterPro" id="IPR037066">
    <property type="entry name" value="Plug_dom_sf"/>
</dbReference>
<keyword evidence="1 3" id="KW-0472">Membrane</keyword>
<reference evidence="6 7" key="1">
    <citation type="submission" date="2019-10" db="EMBL/GenBank/DDBJ databases">
        <title>Rudanella paleaurantiibacter sp. nov., isolated from sludge.</title>
        <authorList>
            <person name="Xu S.Q."/>
        </authorList>
    </citation>
    <scope>NUCLEOTIDE SEQUENCE [LARGE SCALE GENOMIC DNA]</scope>
    <source>
        <strain evidence="6 7">HX-22-17</strain>
    </source>
</reference>
<dbReference type="SUPFAM" id="SSF49464">
    <property type="entry name" value="Carboxypeptidase regulatory domain-like"/>
    <property type="match status" value="1"/>
</dbReference>
<keyword evidence="6" id="KW-0675">Receptor</keyword>
<evidence type="ECO:0000256" key="2">
    <source>
        <dbReference type="SAM" id="MobiDB-lite"/>
    </source>
</evidence>
<accession>A0A7J5U2F0</accession>
<dbReference type="Pfam" id="PF13715">
    <property type="entry name" value="CarbopepD_reg_2"/>
    <property type="match status" value="1"/>
</dbReference>
<feature type="domain" description="Peptidase M56" evidence="4">
    <location>
        <begin position="153"/>
        <end position="249"/>
    </location>
</feature>
<feature type="domain" description="TonB-dependent receptor plug" evidence="5">
    <location>
        <begin position="386"/>
        <end position="491"/>
    </location>
</feature>
<evidence type="ECO:0000256" key="1">
    <source>
        <dbReference type="PROSITE-ProRule" id="PRU01360"/>
    </source>
</evidence>
<dbReference type="AlphaFoldDB" id="A0A7J5U2F0"/>
<dbReference type="InterPro" id="IPR039426">
    <property type="entry name" value="TonB-dep_rcpt-like"/>
</dbReference>
<dbReference type="GO" id="GO:0009279">
    <property type="term" value="C:cell outer membrane"/>
    <property type="evidence" value="ECO:0007669"/>
    <property type="project" value="UniProtKB-SubCell"/>
</dbReference>
<feature type="compositionally biased region" description="Polar residues" evidence="2">
    <location>
        <begin position="388"/>
        <end position="398"/>
    </location>
</feature>
<dbReference type="Gene3D" id="2.60.40.1120">
    <property type="entry name" value="Carboxypeptidase-like, regulatory domain"/>
    <property type="match status" value="1"/>
</dbReference>
<proteinExistence type="inferred from homology"/>
<dbReference type="Gene3D" id="2.170.130.10">
    <property type="entry name" value="TonB-dependent receptor, plug domain"/>
    <property type="match status" value="1"/>
</dbReference>
<feature type="transmembrane region" description="Helical" evidence="3">
    <location>
        <begin position="6"/>
        <end position="24"/>
    </location>
</feature>
<evidence type="ECO:0000313" key="6">
    <source>
        <dbReference type="EMBL" id="KAB7731964.1"/>
    </source>
</evidence>
<keyword evidence="1" id="KW-0813">Transport</keyword>
<organism evidence="6 7">
    <name type="scientific">Rudanella paleaurantiibacter</name>
    <dbReference type="NCBI Taxonomy" id="2614655"/>
    <lineage>
        <taxon>Bacteria</taxon>
        <taxon>Pseudomonadati</taxon>
        <taxon>Bacteroidota</taxon>
        <taxon>Cytophagia</taxon>
        <taxon>Cytophagales</taxon>
        <taxon>Cytophagaceae</taxon>
        <taxon>Rudanella</taxon>
    </lineage>
</organism>
<keyword evidence="7" id="KW-1185">Reference proteome</keyword>
<dbReference type="InterPro" id="IPR008756">
    <property type="entry name" value="Peptidase_M56"/>
</dbReference>
<evidence type="ECO:0000259" key="4">
    <source>
        <dbReference type="Pfam" id="PF05569"/>
    </source>
</evidence>
<dbReference type="Proteomes" id="UP000488299">
    <property type="component" value="Unassembled WGS sequence"/>
</dbReference>
<dbReference type="Pfam" id="PF07715">
    <property type="entry name" value="Plug"/>
    <property type="match status" value="1"/>
</dbReference>
<evidence type="ECO:0000259" key="5">
    <source>
        <dbReference type="Pfam" id="PF07715"/>
    </source>
</evidence>
<gene>
    <name evidence="6" type="ORF">F5984_07020</name>
</gene>